<dbReference type="OrthoDB" id="949109at2"/>
<keyword evidence="1" id="KW-0472">Membrane</keyword>
<gene>
    <name evidence="3" type="ORF">LX87_04202</name>
</gene>
<comment type="caution">
    <text evidence="3">The sequence shown here is derived from an EMBL/GenBank/DDBJ whole genome shotgun (WGS) entry which is preliminary data.</text>
</comment>
<evidence type="ECO:0000313" key="4">
    <source>
        <dbReference type="Proteomes" id="UP000248790"/>
    </source>
</evidence>
<evidence type="ECO:0000256" key="1">
    <source>
        <dbReference type="SAM" id="Phobius"/>
    </source>
</evidence>
<dbReference type="InterPro" id="IPR024311">
    <property type="entry name" value="Lipocalin-like"/>
</dbReference>
<organism evidence="3 4">
    <name type="scientific">Larkinella arboricola</name>
    <dbReference type="NCBI Taxonomy" id="643671"/>
    <lineage>
        <taxon>Bacteria</taxon>
        <taxon>Pseudomonadati</taxon>
        <taxon>Bacteroidota</taxon>
        <taxon>Cytophagia</taxon>
        <taxon>Cytophagales</taxon>
        <taxon>Spirosomataceae</taxon>
        <taxon>Larkinella</taxon>
    </lineage>
</organism>
<dbReference type="RefSeq" id="WP_111630213.1">
    <property type="nucleotide sequence ID" value="NZ_QLMC01000005.1"/>
</dbReference>
<proteinExistence type="predicted"/>
<sequence length="184" mass="20172">MKKTTVLLNRVNFRYGWTLVMLLALPLWFASCSKDKDGNGEPDVKPNAVEGSWKISGMKTDVDIELPNGTKTRDYFVMMKALFGTEADALIACLTDSKIIFNGNGTVTGTSSPNCQSEDADDYNPIEDKSTWKVDGNKMTITSGGTPEVYDMTISGNTMTLSMPGEDMNDDGKADKTIIEMKKI</sequence>
<keyword evidence="1" id="KW-1133">Transmembrane helix</keyword>
<dbReference type="EMBL" id="QLMC01000005">
    <property type="protein sequence ID" value="RAJ94316.1"/>
    <property type="molecule type" value="Genomic_DNA"/>
</dbReference>
<evidence type="ECO:0000313" key="3">
    <source>
        <dbReference type="EMBL" id="RAJ94316.1"/>
    </source>
</evidence>
<keyword evidence="4" id="KW-1185">Reference proteome</keyword>
<accession>A0A327WQU3</accession>
<dbReference type="Pfam" id="PF13648">
    <property type="entry name" value="Lipocalin_4"/>
    <property type="match status" value="1"/>
</dbReference>
<feature type="transmembrane region" description="Helical" evidence="1">
    <location>
        <begin position="12"/>
        <end position="29"/>
    </location>
</feature>
<feature type="domain" description="Lipocalin-like" evidence="2">
    <location>
        <begin position="50"/>
        <end position="161"/>
    </location>
</feature>
<evidence type="ECO:0000259" key="2">
    <source>
        <dbReference type="Pfam" id="PF13648"/>
    </source>
</evidence>
<dbReference type="PROSITE" id="PS51257">
    <property type="entry name" value="PROKAR_LIPOPROTEIN"/>
    <property type="match status" value="1"/>
</dbReference>
<keyword evidence="1" id="KW-0812">Transmembrane</keyword>
<reference evidence="3 4" key="1">
    <citation type="submission" date="2018-06" db="EMBL/GenBank/DDBJ databases">
        <title>Genomic Encyclopedia of Archaeal and Bacterial Type Strains, Phase II (KMG-II): from individual species to whole genera.</title>
        <authorList>
            <person name="Goeker M."/>
        </authorList>
    </citation>
    <scope>NUCLEOTIDE SEQUENCE [LARGE SCALE GENOMIC DNA]</scope>
    <source>
        <strain evidence="3 4">DSM 21851</strain>
    </source>
</reference>
<dbReference type="AlphaFoldDB" id="A0A327WQU3"/>
<protein>
    <submittedName>
        <fullName evidence="3">Lipocalin-like protein</fullName>
    </submittedName>
</protein>
<name>A0A327WQU3_LARAB</name>
<dbReference type="Proteomes" id="UP000248790">
    <property type="component" value="Unassembled WGS sequence"/>
</dbReference>